<dbReference type="GO" id="GO:0048011">
    <property type="term" value="P:neurotrophin TRK receptor signaling pathway"/>
    <property type="evidence" value="ECO:0007669"/>
    <property type="project" value="TreeGrafter"/>
</dbReference>
<feature type="domain" description="HAP1 N-terminal" evidence="8">
    <location>
        <begin position="42"/>
        <end position="347"/>
    </location>
</feature>
<feature type="compositionally biased region" description="Polar residues" evidence="6">
    <location>
        <begin position="416"/>
        <end position="441"/>
    </location>
</feature>
<dbReference type="RefSeq" id="XP_033775320.1">
    <property type="nucleotide sequence ID" value="XM_033919429.1"/>
</dbReference>
<dbReference type="RefSeq" id="XP_033775319.1">
    <property type="nucleotide sequence ID" value="XM_033919428.1"/>
</dbReference>
<dbReference type="GO" id="GO:0047496">
    <property type="term" value="P:vesicle transport along microtubule"/>
    <property type="evidence" value="ECO:0007669"/>
    <property type="project" value="TreeGrafter"/>
</dbReference>
<feature type="coiled-coil region" evidence="5">
    <location>
        <begin position="106"/>
        <end position="161"/>
    </location>
</feature>
<dbReference type="Pfam" id="PF12448">
    <property type="entry name" value="Milton"/>
    <property type="match status" value="1"/>
</dbReference>
<dbReference type="Pfam" id="PF04849">
    <property type="entry name" value="HAP1_N"/>
    <property type="match status" value="1"/>
</dbReference>
<feature type="domain" description="Trafficking kinesin-binding protein C-terminal" evidence="7">
    <location>
        <begin position="406"/>
        <end position="557"/>
    </location>
</feature>
<organism evidence="9 10">
    <name type="scientific">Geotrypetes seraphini</name>
    <name type="common">Gaboon caecilian</name>
    <name type="synonym">Caecilia seraphini</name>
    <dbReference type="NCBI Taxonomy" id="260995"/>
    <lineage>
        <taxon>Eukaryota</taxon>
        <taxon>Metazoa</taxon>
        <taxon>Chordata</taxon>
        <taxon>Craniata</taxon>
        <taxon>Vertebrata</taxon>
        <taxon>Euteleostomi</taxon>
        <taxon>Amphibia</taxon>
        <taxon>Gymnophiona</taxon>
        <taxon>Geotrypetes</taxon>
    </lineage>
</organism>
<dbReference type="RefSeq" id="XP_033775317.1">
    <property type="nucleotide sequence ID" value="XM_033919426.1"/>
</dbReference>
<dbReference type="GO" id="GO:0098957">
    <property type="term" value="P:anterograde axonal transport of mitochondrion"/>
    <property type="evidence" value="ECO:0007669"/>
    <property type="project" value="TreeGrafter"/>
</dbReference>
<name>A0A6P8NHG3_GEOSA</name>
<feature type="region of interest" description="Disordered" evidence="6">
    <location>
        <begin position="725"/>
        <end position="744"/>
    </location>
</feature>
<dbReference type="GO" id="GO:0017022">
    <property type="term" value="F:myosin binding"/>
    <property type="evidence" value="ECO:0007669"/>
    <property type="project" value="TreeGrafter"/>
</dbReference>
<evidence type="ECO:0000256" key="4">
    <source>
        <dbReference type="ARBA" id="ARBA00023128"/>
    </source>
</evidence>
<reference evidence="10 11" key="1">
    <citation type="submission" date="2025-04" db="UniProtKB">
        <authorList>
            <consortium name="RefSeq"/>
        </authorList>
    </citation>
    <scope>IDENTIFICATION</scope>
</reference>
<evidence type="ECO:0000313" key="13">
    <source>
        <dbReference type="RefSeq" id="XP_033775320.1"/>
    </source>
</evidence>
<gene>
    <name evidence="10 11 12 13" type="primary">HAP1</name>
</gene>
<feature type="compositionally biased region" description="Polar residues" evidence="6">
    <location>
        <begin position="449"/>
        <end position="460"/>
    </location>
</feature>
<dbReference type="RefSeq" id="XP_033775318.1">
    <property type="nucleotide sequence ID" value="XM_033919427.1"/>
</dbReference>
<dbReference type="GO" id="GO:0005102">
    <property type="term" value="F:signaling receptor binding"/>
    <property type="evidence" value="ECO:0007669"/>
    <property type="project" value="TreeGrafter"/>
</dbReference>
<evidence type="ECO:0000313" key="11">
    <source>
        <dbReference type="RefSeq" id="XP_033775318.1"/>
    </source>
</evidence>
<dbReference type="CTD" id="9001"/>
<evidence type="ECO:0000256" key="5">
    <source>
        <dbReference type="SAM" id="Coils"/>
    </source>
</evidence>
<evidence type="ECO:0000313" key="9">
    <source>
        <dbReference type="Proteomes" id="UP000515159"/>
    </source>
</evidence>
<dbReference type="InterPro" id="IPR051946">
    <property type="entry name" value="Intracell_Traff-Reg"/>
</dbReference>
<feature type="coiled-coil region" evidence="5">
    <location>
        <begin position="197"/>
        <end position="231"/>
    </location>
</feature>
<evidence type="ECO:0000256" key="3">
    <source>
        <dbReference type="ARBA" id="ARBA00023054"/>
    </source>
</evidence>
<evidence type="ECO:0000313" key="10">
    <source>
        <dbReference type="RefSeq" id="XP_033775317.1"/>
    </source>
</evidence>
<proteinExistence type="inferred from homology"/>
<dbReference type="GO" id="GO:0030425">
    <property type="term" value="C:dendrite"/>
    <property type="evidence" value="ECO:0007669"/>
    <property type="project" value="TreeGrafter"/>
</dbReference>
<dbReference type="GO" id="GO:1904115">
    <property type="term" value="C:axon cytoplasm"/>
    <property type="evidence" value="ECO:0007669"/>
    <property type="project" value="GOC"/>
</dbReference>
<evidence type="ECO:0000256" key="1">
    <source>
        <dbReference type="ARBA" id="ARBA00004173"/>
    </source>
</evidence>
<keyword evidence="9" id="KW-1185">Reference proteome</keyword>
<dbReference type="GO" id="GO:0031410">
    <property type="term" value="C:cytoplasmic vesicle"/>
    <property type="evidence" value="ECO:0007669"/>
    <property type="project" value="TreeGrafter"/>
</dbReference>
<dbReference type="PANTHER" id="PTHR15751">
    <property type="entry name" value="TRAFFICKING KINESIN-BINDING PROTEIN"/>
    <property type="match status" value="1"/>
</dbReference>
<accession>A0A6P8NHG3</accession>
<dbReference type="InterPro" id="IPR006933">
    <property type="entry name" value="HAP1_N"/>
</dbReference>
<dbReference type="OrthoDB" id="10067624at2759"/>
<evidence type="ECO:0000256" key="2">
    <source>
        <dbReference type="ARBA" id="ARBA00007007"/>
    </source>
</evidence>
<feature type="coiled-coil region" evidence="5">
    <location>
        <begin position="257"/>
        <end position="347"/>
    </location>
</feature>
<dbReference type="GO" id="GO:0022008">
    <property type="term" value="P:neurogenesis"/>
    <property type="evidence" value="ECO:0007669"/>
    <property type="project" value="TreeGrafter"/>
</dbReference>
<dbReference type="SMART" id="SM01423">
    <property type="entry name" value="Milton"/>
    <property type="match status" value="1"/>
</dbReference>
<dbReference type="AlphaFoldDB" id="A0A6P8NHG3"/>
<dbReference type="InterPro" id="IPR022154">
    <property type="entry name" value="TRAK1/2_C"/>
</dbReference>
<sequence>MVTSAVVPGNNPHTKAWHDASTITDVCSGGDVPEVEIISLLEERLPHYTLRADTIFGYDHDDWLLTPLLPPDIHLDLTAEQITETLKYFLLCSERVGQVTKTYHDIDAVTNLLEEKERDLELAARIGQSLLNQNQSLTERNEFLEEQLDIAKEETAQLRHEVAMRDDLLHVFMKSTEESEPAPAISPPLRRCGSSFALQYNFQLDVLQQKLKELEEENQKLRNKASSIVHETSQYEEQEEELMIDCVEQFAEASRQVALLSEEMGRKTEDMARQQEEVSQLLAHIVDLQQKCRTRSAENEELQQHLSAAKEVQQQLQIELQDLQEKYAECKNMLNEAREEVKALRSRNVPNSTVNCYSSLNIFPLDSLAAEIEGSMRKGLDGSASSEHRSYRRVFETVKTINQVSKGRSCCPSPHTLPSSRPSSEVPSAVSSRPSTPQTSCPELESAGSKPSSDSTQLHGQEQKLGMPGTPGSQDLVAALQQLSAQQDASSLETERELKLRKCVDSSSGLLTPNESILSTGTNYSGSSGLTGGSNFSYGSRSYLPDKLQIIKPLEGSVTLHHWQQLAKPNLGGILDLRPGVLTKDFRKLDVDTSKVYNLNDLEEDDVDISFFQAGPTSTPSKAIENTNVSCSINNLPQTPSTYTITTCHILHPANEITMVTPSLHNMVLSCGSLENLNSISSEPQRLQPPQNSTSGKNAPLGLLNLLKERGISATILPPEIKVVSSTTQSEETPKSPLSYPFRLRQGDPYNRTFQGLGFASPLLRARKGVEPDGKHQTQQNIFSFNLVEKLKRLKLDKVVERGVIFFDRTEEMKCPIAKASTTSQPT</sequence>
<dbReference type="GO" id="GO:0048311">
    <property type="term" value="P:mitochondrion distribution"/>
    <property type="evidence" value="ECO:0007669"/>
    <property type="project" value="TreeGrafter"/>
</dbReference>
<keyword evidence="4" id="KW-0496">Mitochondrion</keyword>
<feature type="region of interest" description="Disordered" evidence="6">
    <location>
        <begin position="405"/>
        <end position="474"/>
    </location>
</feature>
<dbReference type="GeneID" id="117347913"/>
<evidence type="ECO:0000256" key="6">
    <source>
        <dbReference type="SAM" id="MobiDB-lite"/>
    </source>
</evidence>
<evidence type="ECO:0000259" key="7">
    <source>
        <dbReference type="SMART" id="SM01423"/>
    </source>
</evidence>
<evidence type="ECO:0000259" key="8">
    <source>
        <dbReference type="SMART" id="SM01424"/>
    </source>
</evidence>
<evidence type="ECO:0000313" key="12">
    <source>
        <dbReference type="RefSeq" id="XP_033775319.1"/>
    </source>
</evidence>
<dbReference type="GO" id="GO:0006605">
    <property type="term" value="P:protein targeting"/>
    <property type="evidence" value="ECO:0007669"/>
    <property type="project" value="TreeGrafter"/>
</dbReference>
<dbReference type="PANTHER" id="PTHR15751:SF14">
    <property type="entry name" value="HUNTINGTIN-ASSOCIATED PROTEIN 1"/>
    <property type="match status" value="1"/>
</dbReference>
<protein>
    <submittedName>
        <fullName evidence="10 11">Huntingtin-associated protein 1</fullName>
    </submittedName>
</protein>
<dbReference type="KEGG" id="gsh:117347913"/>
<comment type="similarity">
    <text evidence="2">Belongs to the milton family.</text>
</comment>
<dbReference type="GO" id="GO:0005739">
    <property type="term" value="C:mitochondrion"/>
    <property type="evidence" value="ECO:0007669"/>
    <property type="project" value="UniProtKB-SubCell"/>
</dbReference>
<comment type="subcellular location">
    <subcellularLocation>
        <location evidence="1">Mitochondrion</location>
    </subcellularLocation>
</comment>
<dbReference type="SMART" id="SM01424">
    <property type="entry name" value="HAP1_N"/>
    <property type="match status" value="1"/>
</dbReference>
<dbReference type="Proteomes" id="UP000515159">
    <property type="component" value="Chromosome 13"/>
</dbReference>
<keyword evidence="3 5" id="KW-0175">Coiled coil</keyword>